<feature type="chain" id="PRO_5012458762" description="Lipoprotein" evidence="1">
    <location>
        <begin position="30"/>
        <end position="120"/>
    </location>
</feature>
<evidence type="ECO:0008006" key="4">
    <source>
        <dbReference type="Google" id="ProtNLM"/>
    </source>
</evidence>
<proteinExistence type="predicted"/>
<feature type="signal peptide" evidence="1">
    <location>
        <begin position="1"/>
        <end position="29"/>
    </location>
</feature>
<evidence type="ECO:0000313" key="2">
    <source>
        <dbReference type="EMBL" id="AQS38161.1"/>
    </source>
</evidence>
<keyword evidence="1" id="KW-0732">Signal</keyword>
<accession>A0A1S6HRN7</accession>
<dbReference type="AlphaFoldDB" id="A0A1S6HRN7"/>
<evidence type="ECO:0000313" key="3">
    <source>
        <dbReference type="Proteomes" id="UP000189545"/>
    </source>
</evidence>
<dbReference type="STRING" id="225848.Sps_03014"/>
<name>A0A1S6HRN7_9GAMM</name>
<protein>
    <recommendedName>
        <fullName evidence="4">Lipoprotein</fullName>
    </recommendedName>
</protein>
<evidence type="ECO:0000256" key="1">
    <source>
        <dbReference type="SAM" id="SignalP"/>
    </source>
</evidence>
<dbReference type="EMBL" id="CP014782">
    <property type="protein sequence ID" value="AQS38161.1"/>
    <property type="molecule type" value="Genomic_DNA"/>
</dbReference>
<gene>
    <name evidence="2" type="ORF">Sps_03014</name>
</gene>
<reference evidence="2 3" key="1">
    <citation type="submission" date="2016-03" db="EMBL/GenBank/DDBJ databases">
        <title>Complete genome sequence of Shewanella psychrophila WP2, a deep sea bacterium isolated from west Pacific sediment.</title>
        <authorList>
            <person name="Xu G."/>
            <person name="Jian H."/>
        </authorList>
    </citation>
    <scope>NUCLEOTIDE SEQUENCE [LARGE SCALE GENOMIC DNA]</scope>
    <source>
        <strain evidence="2 3">WP2</strain>
    </source>
</reference>
<keyword evidence="3" id="KW-1185">Reference proteome</keyword>
<organism evidence="2 3">
    <name type="scientific">Shewanella psychrophila</name>
    <dbReference type="NCBI Taxonomy" id="225848"/>
    <lineage>
        <taxon>Bacteria</taxon>
        <taxon>Pseudomonadati</taxon>
        <taxon>Pseudomonadota</taxon>
        <taxon>Gammaproteobacteria</taxon>
        <taxon>Alteromonadales</taxon>
        <taxon>Shewanellaceae</taxon>
        <taxon>Shewanella</taxon>
    </lineage>
</organism>
<dbReference type="Proteomes" id="UP000189545">
    <property type="component" value="Chromosome"/>
</dbReference>
<sequence length="120" mass="12910">MDLVRNIMKTILKISAGLLLLVINCFAYAACNSTGCSGVYVETLYINASGIIYIGTSGDETLMSCSAVSDVYVTLKRSEPAADMIFSTLLAAQMADKKVHIRTVDKSVGCKIAYVTLDKQ</sequence>
<dbReference type="KEGG" id="spsw:Sps_03014"/>